<sequence length="103" mass="11667">MKHQVALIFFISVTFFLLSEAQNDCRKNHKACSESVRCCSKYCRDQRCIEFGDDPSDVNRTNPCFYTRCSSDEVCVVKQYECTESPCPGRAACVSSTPISMEN</sequence>
<dbReference type="AlphaFoldDB" id="A0A834XPI9"/>
<dbReference type="EMBL" id="JACMRX010000004">
    <property type="protein sequence ID" value="KAF7990551.1"/>
    <property type="molecule type" value="Genomic_DNA"/>
</dbReference>
<accession>A0A834XPI9</accession>
<name>A0A834XPI9_APHGI</name>
<proteinExistence type="predicted"/>
<keyword evidence="1" id="KW-0732">Signal</keyword>
<protein>
    <recommendedName>
        <fullName evidence="4">Venom protein</fullName>
    </recommendedName>
</protein>
<evidence type="ECO:0000313" key="2">
    <source>
        <dbReference type="EMBL" id="KAF7990551.1"/>
    </source>
</evidence>
<gene>
    <name evidence="2" type="ORF">HCN44_000356</name>
</gene>
<comment type="caution">
    <text evidence="2">The sequence shown here is derived from an EMBL/GenBank/DDBJ whole genome shotgun (WGS) entry which is preliminary data.</text>
</comment>
<reference evidence="2 3" key="1">
    <citation type="submission" date="2020-08" db="EMBL/GenBank/DDBJ databases">
        <title>Aphidius gifuensis genome sequencing and assembly.</title>
        <authorList>
            <person name="Du Z."/>
        </authorList>
    </citation>
    <scope>NUCLEOTIDE SEQUENCE [LARGE SCALE GENOMIC DNA]</scope>
    <source>
        <strain evidence="2">YNYX2018</strain>
        <tissue evidence="2">Adults</tissue>
    </source>
</reference>
<keyword evidence="3" id="KW-1185">Reference proteome</keyword>
<evidence type="ECO:0000256" key="1">
    <source>
        <dbReference type="SAM" id="SignalP"/>
    </source>
</evidence>
<feature type="signal peptide" evidence="1">
    <location>
        <begin position="1"/>
        <end position="21"/>
    </location>
</feature>
<dbReference type="Proteomes" id="UP000639338">
    <property type="component" value="Unassembled WGS sequence"/>
</dbReference>
<feature type="chain" id="PRO_5032971920" description="Venom protein" evidence="1">
    <location>
        <begin position="22"/>
        <end position="103"/>
    </location>
</feature>
<evidence type="ECO:0000313" key="3">
    <source>
        <dbReference type="Proteomes" id="UP000639338"/>
    </source>
</evidence>
<evidence type="ECO:0008006" key="4">
    <source>
        <dbReference type="Google" id="ProtNLM"/>
    </source>
</evidence>
<organism evidence="2 3">
    <name type="scientific">Aphidius gifuensis</name>
    <name type="common">Parasitoid wasp</name>
    <dbReference type="NCBI Taxonomy" id="684658"/>
    <lineage>
        <taxon>Eukaryota</taxon>
        <taxon>Metazoa</taxon>
        <taxon>Ecdysozoa</taxon>
        <taxon>Arthropoda</taxon>
        <taxon>Hexapoda</taxon>
        <taxon>Insecta</taxon>
        <taxon>Pterygota</taxon>
        <taxon>Neoptera</taxon>
        <taxon>Endopterygota</taxon>
        <taxon>Hymenoptera</taxon>
        <taxon>Apocrita</taxon>
        <taxon>Ichneumonoidea</taxon>
        <taxon>Braconidae</taxon>
        <taxon>Aphidiinae</taxon>
        <taxon>Aphidius</taxon>
    </lineage>
</organism>